<evidence type="ECO:0000256" key="7">
    <source>
        <dbReference type="SAM" id="MobiDB-lite"/>
    </source>
</evidence>
<dbReference type="Gene3D" id="3.40.50.80">
    <property type="entry name" value="Nucleotide-binding domain of ferredoxin-NADP reductase (FNR) module"/>
    <property type="match status" value="1"/>
</dbReference>
<dbReference type="PANTHER" id="PTHR19370:SF189">
    <property type="entry name" value="CYTOCHROME C MITOCHONDRIAL IMPORT FACTOR CYC2"/>
    <property type="match status" value="1"/>
</dbReference>
<reference evidence="10" key="1">
    <citation type="journal article" date="2015" name="J. Biotechnol.">
        <title>The structure of the Cyberlindnera jadinii genome and its relation to Candida utilis analyzed by the occurrence of single nucleotide polymorphisms.</title>
        <authorList>
            <person name="Rupp O."/>
            <person name="Brinkrolf K."/>
            <person name="Buerth C."/>
            <person name="Kunigo M."/>
            <person name="Schneider J."/>
            <person name="Jaenicke S."/>
            <person name="Goesmann A."/>
            <person name="Puehler A."/>
            <person name="Jaeger K.-E."/>
            <person name="Ernst J.F."/>
        </authorList>
    </citation>
    <scope>NUCLEOTIDE SEQUENCE [LARGE SCALE GENOMIC DNA]</scope>
    <source>
        <strain evidence="10">ATCC 18201 / CBS 1600 / BCRC 20928 / JCM 3617 / NBRC 0987 / NRRL Y-1542</strain>
    </source>
</reference>
<dbReference type="Pfam" id="PF00175">
    <property type="entry name" value="NAD_binding_1"/>
    <property type="match status" value="1"/>
</dbReference>
<comment type="cofactor">
    <cofactor evidence="1 6">
        <name>FAD</name>
        <dbReference type="ChEBI" id="CHEBI:57692"/>
    </cofactor>
</comment>
<feature type="binding site" evidence="6">
    <location>
        <position position="219"/>
    </location>
    <ligand>
        <name>FAD</name>
        <dbReference type="ChEBI" id="CHEBI:57692"/>
    </ligand>
</feature>
<dbReference type="SUPFAM" id="SSF63380">
    <property type="entry name" value="Riboflavin synthase domain-like"/>
    <property type="match status" value="1"/>
</dbReference>
<dbReference type="GO" id="GO:0005739">
    <property type="term" value="C:mitochondrion"/>
    <property type="evidence" value="ECO:0007669"/>
    <property type="project" value="TreeGrafter"/>
</dbReference>
<evidence type="ECO:0000259" key="8">
    <source>
        <dbReference type="PROSITE" id="PS51384"/>
    </source>
</evidence>
<dbReference type="CDD" id="cd06183">
    <property type="entry name" value="cyt_b5_reduct_like"/>
    <property type="match status" value="1"/>
</dbReference>
<organism evidence="9 10">
    <name type="scientific">Cyberlindnera jadinii (strain ATCC 18201 / CBS 1600 / BCRC 20928 / JCM 3617 / NBRC 0987 / NRRL Y-1542)</name>
    <name type="common">Torula yeast</name>
    <name type="synonym">Candida utilis</name>
    <dbReference type="NCBI Taxonomy" id="983966"/>
    <lineage>
        <taxon>Eukaryota</taxon>
        <taxon>Fungi</taxon>
        <taxon>Dikarya</taxon>
        <taxon>Ascomycota</taxon>
        <taxon>Saccharomycotina</taxon>
        <taxon>Saccharomycetes</taxon>
        <taxon>Phaffomycetales</taxon>
        <taxon>Phaffomycetaceae</taxon>
        <taxon>Cyberlindnera</taxon>
    </lineage>
</organism>
<evidence type="ECO:0000313" key="10">
    <source>
        <dbReference type="Proteomes" id="UP000038830"/>
    </source>
</evidence>
<evidence type="ECO:0000313" key="9">
    <source>
        <dbReference type="EMBL" id="CEP20269.1"/>
    </source>
</evidence>
<keyword evidence="5" id="KW-0560">Oxidoreductase</keyword>
<accession>A0A0H5CA98</accession>
<dbReference type="SUPFAM" id="SSF52343">
    <property type="entry name" value="Ferredoxin reductase-like, C-terminal NADP-linked domain"/>
    <property type="match status" value="1"/>
</dbReference>
<comment type="similarity">
    <text evidence="2">Belongs to the flavoprotein pyridine nucleotide cytochrome reductase family.</text>
</comment>
<dbReference type="AlphaFoldDB" id="A0A0H5CA98"/>
<dbReference type="InterPro" id="IPR001834">
    <property type="entry name" value="CBR-like"/>
</dbReference>
<dbReference type="InterPro" id="IPR017927">
    <property type="entry name" value="FAD-bd_FR_type"/>
</dbReference>
<dbReference type="Proteomes" id="UP000038830">
    <property type="component" value="Unassembled WGS sequence"/>
</dbReference>
<gene>
    <name evidence="9" type="primary">CYC2</name>
    <name evidence="9" type="ORF">BN1211_0069</name>
</gene>
<dbReference type="PROSITE" id="PS51384">
    <property type="entry name" value="FAD_FR"/>
    <property type="match status" value="1"/>
</dbReference>
<evidence type="ECO:0000256" key="5">
    <source>
        <dbReference type="ARBA" id="ARBA00023002"/>
    </source>
</evidence>
<feature type="binding site" evidence="6">
    <location>
        <position position="212"/>
    </location>
    <ligand>
        <name>FAD</name>
        <dbReference type="ChEBI" id="CHEBI:57692"/>
    </ligand>
</feature>
<keyword evidence="4 6" id="KW-0274">FAD</keyword>
<proteinExistence type="inferred from homology"/>
<name>A0A0H5CA98_CYBJN</name>
<feature type="region of interest" description="Disordered" evidence="7">
    <location>
        <begin position="20"/>
        <end position="39"/>
    </location>
</feature>
<feature type="domain" description="FAD-binding FR-type" evidence="8">
    <location>
        <begin position="117"/>
        <end position="244"/>
    </location>
</feature>
<evidence type="ECO:0000256" key="4">
    <source>
        <dbReference type="ARBA" id="ARBA00022827"/>
    </source>
</evidence>
<dbReference type="GO" id="GO:0016491">
    <property type="term" value="F:oxidoreductase activity"/>
    <property type="evidence" value="ECO:0007669"/>
    <property type="project" value="UniProtKB-KW"/>
</dbReference>
<evidence type="ECO:0000256" key="2">
    <source>
        <dbReference type="ARBA" id="ARBA00006105"/>
    </source>
</evidence>
<dbReference type="InterPro" id="IPR001433">
    <property type="entry name" value="OxRdtase_FAD/NAD-bd"/>
</dbReference>
<dbReference type="PANTHER" id="PTHR19370">
    <property type="entry name" value="NADH-CYTOCHROME B5 REDUCTASE"/>
    <property type="match status" value="1"/>
</dbReference>
<evidence type="ECO:0000256" key="1">
    <source>
        <dbReference type="ARBA" id="ARBA00001974"/>
    </source>
</evidence>
<dbReference type="EMBL" id="CDQK01000001">
    <property type="protein sequence ID" value="CEP20269.1"/>
    <property type="molecule type" value="Genomic_DNA"/>
</dbReference>
<dbReference type="Gene3D" id="2.40.30.10">
    <property type="entry name" value="Translation factors"/>
    <property type="match status" value="1"/>
</dbReference>
<protein>
    <submittedName>
        <fullName evidence="9">CYC2 protein</fullName>
    </submittedName>
</protein>
<evidence type="ECO:0000256" key="3">
    <source>
        <dbReference type="ARBA" id="ARBA00022630"/>
    </source>
</evidence>
<sequence length="421" mass="47919">MLRATRASTLCLAGRRFVSSVPSSSSGEQVPRASAPPVPDVEIPYSQSSKAVGTFTAQESYKRESFEIPPDHGSGSGGPPRWRKFLPIFIGLGGMAWGYLAYQFVMDDTPLEYLTTKRFIPFVITNKLDVDDDHYLVELTPKFQKWKHTTKFEQIWNGNHLWSVEVKQPQIMVVRKYTPLPLELYDSEFTKQPVVRIQDANSRDGKLVLYIKKYSQGEVARWIYRQPLGSELELRGPYEEFKFPITKNNNVERPWVKNVPSETLADPHWPEQPRNIAFFCGGTGIAPALQMLLTRNPYRGFVDVYYSHKTDSEVPFPHLFSVLEKIDRAKFHHEKLVKRVPNPAKDLELKPIDTTVEYKSALEQAQASRKLPKEPPSLALVCGPDGFVKHIAGAKPFESQGPLGGLLEQNGWKQEQVFKME</sequence>
<evidence type="ECO:0000256" key="6">
    <source>
        <dbReference type="PIRSR" id="PIRSR601834-1"/>
    </source>
</evidence>
<dbReference type="InterPro" id="IPR017938">
    <property type="entry name" value="Riboflavin_synthase-like_b-brl"/>
</dbReference>
<dbReference type="InterPro" id="IPR039261">
    <property type="entry name" value="FNR_nucleotide-bd"/>
</dbReference>
<keyword evidence="3 6" id="KW-0285">Flavoprotein</keyword>